<dbReference type="EMBL" id="JAMZMH010000007">
    <property type="protein sequence ID" value="MDT0248889.1"/>
    <property type="molecule type" value="Genomic_DNA"/>
</dbReference>
<evidence type="ECO:0000313" key="1">
    <source>
        <dbReference type="EMBL" id="MDT0248889.1"/>
    </source>
</evidence>
<protein>
    <submittedName>
        <fullName evidence="1">Uncharacterized protein</fullName>
    </submittedName>
</protein>
<reference evidence="1" key="1">
    <citation type="submission" date="2022-06" db="EMBL/GenBank/DDBJ databases">
        <title>Draft Genome Sequences of Three Actinomyces oris Strains, Isolated from Healthy Human Feces.</title>
        <authorList>
            <person name="Ye Y."/>
            <person name="Liu C."/>
            <person name="Zhao J."/>
            <person name="Xu J."/>
            <person name="Huang H."/>
            <person name="Wang B."/>
            <person name="Wei J."/>
            <person name="Jing X."/>
        </authorList>
    </citation>
    <scope>NUCLEOTIDE SEQUENCE</scope>
    <source>
        <strain evidence="1">CNGBCC1803368</strain>
    </source>
</reference>
<evidence type="ECO:0000313" key="2">
    <source>
        <dbReference type="Proteomes" id="UP001180729"/>
    </source>
</evidence>
<dbReference type="RefSeq" id="WP_143226118.1">
    <property type="nucleotide sequence ID" value="NZ_CAUVEG010000015.1"/>
</dbReference>
<proteinExistence type="predicted"/>
<organism evidence="1 2">
    <name type="scientific">Actinomyces oris</name>
    <dbReference type="NCBI Taxonomy" id="544580"/>
    <lineage>
        <taxon>Bacteria</taxon>
        <taxon>Bacillati</taxon>
        <taxon>Actinomycetota</taxon>
        <taxon>Actinomycetes</taxon>
        <taxon>Actinomycetales</taxon>
        <taxon>Actinomycetaceae</taxon>
        <taxon>Actinomyces</taxon>
    </lineage>
</organism>
<gene>
    <name evidence="1" type="ORF">RMW62_07310</name>
</gene>
<dbReference type="Proteomes" id="UP001180729">
    <property type="component" value="Unassembled WGS sequence"/>
</dbReference>
<sequence length="448" mass="49169">METSSFLPAKSKLEAVARLYAAAQTPAEPLGPGSKEKKSVLTKTAERLSLDVDESAPKDTLARQILEALGQEWDRSFSSTGQTITLRGLNAILAATEAELQHRAVRELRRVSPALPDWFTPARDKLEAVRRISSVTGGRPQDLGPGSKERKSVLTDLVDNLGLPLNSRLTKTKLAEAVATTLEMPWNESCWSSGQTVTLNGLNAVLAGAEQRVLHGHSHSVKQLRVQQEARLLVTALAAACPPHWDGRTCVEEMVRSEYRQAKQTEWMGFYFEFVGLPALINAYGGGPVRIGATEFDYARNFVWDLKAHGQEKLASPKDLANEAPLNDRDAILQCVEERGPIGFLILSGASSYDGCVEFDAWHRRMRGAAPSKSQHPRRLKVSLHPVTLQAYVFQGTNEIEQALADGVLGVFGQGRQQSGRPRKPKLKLMLRKAQEAGNILAQHDFAA</sequence>
<comment type="caution">
    <text evidence="1">The sequence shown here is derived from an EMBL/GenBank/DDBJ whole genome shotgun (WGS) entry which is preliminary data.</text>
</comment>
<name>A0AAE4K0Y9_9ACTO</name>
<accession>A0AAE4K0Y9</accession>
<dbReference type="AlphaFoldDB" id="A0AAE4K0Y9"/>